<dbReference type="InterPro" id="IPR013780">
    <property type="entry name" value="Glyco_hydro_b"/>
</dbReference>
<comment type="similarity">
    <text evidence="1">Belongs to the glycosyl hydrolase 5 (cellulase A) family.</text>
</comment>
<dbReference type="Gene3D" id="2.60.40.1180">
    <property type="entry name" value="Golgi alpha-mannosidase II"/>
    <property type="match status" value="1"/>
</dbReference>
<comment type="caution">
    <text evidence="7">The sequence shown here is derived from an EMBL/GenBank/DDBJ whole genome shotgun (WGS) entry which is preliminary data.</text>
</comment>
<evidence type="ECO:0000256" key="2">
    <source>
        <dbReference type="ARBA" id="ARBA00022801"/>
    </source>
</evidence>
<feature type="domain" description="Glycoside hydrolase family 5 C-terminal" evidence="6">
    <location>
        <begin position="619"/>
        <end position="703"/>
    </location>
</feature>
<dbReference type="Pfam" id="PF00150">
    <property type="entry name" value="Cellulase"/>
    <property type="match status" value="1"/>
</dbReference>
<keyword evidence="2" id="KW-0378">Hydrolase</keyword>
<dbReference type="InterPro" id="IPR048996">
    <property type="entry name" value="PGRS_rpt"/>
</dbReference>
<dbReference type="Proteomes" id="UP000093759">
    <property type="component" value="Unassembled WGS sequence"/>
</dbReference>
<dbReference type="GO" id="GO:1901136">
    <property type="term" value="P:carbohydrate derivative catabolic process"/>
    <property type="evidence" value="ECO:0007669"/>
    <property type="project" value="UniProtKB-ARBA"/>
</dbReference>
<evidence type="ECO:0000256" key="4">
    <source>
        <dbReference type="SAM" id="SignalP"/>
    </source>
</evidence>
<evidence type="ECO:0000313" key="8">
    <source>
        <dbReference type="Proteomes" id="UP000093759"/>
    </source>
</evidence>
<keyword evidence="3" id="KW-0326">Glycosidase</keyword>
<name>A0A1A3TPM2_MYCSD</name>
<dbReference type="AlphaFoldDB" id="A0A1A3TPM2"/>
<dbReference type="Pfam" id="PF18564">
    <property type="entry name" value="Glyco_hydro_5_C"/>
    <property type="match status" value="1"/>
</dbReference>
<proteinExistence type="inferred from homology"/>
<evidence type="ECO:0000259" key="5">
    <source>
        <dbReference type="Pfam" id="PF00150"/>
    </source>
</evidence>
<evidence type="ECO:0000259" key="6">
    <source>
        <dbReference type="Pfam" id="PF18564"/>
    </source>
</evidence>
<dbReference type="PANTHER" id="PTHR31308">
    <property type="match status" value="1"/>
</dbReference>
<dbReference type="EMBL" id="LZMF01000126">
    <property type="protein sequence ID" value="OBK84606.1"/>
    <property type="molecule type" value="Genomic_DNA"/>
</dbReference>
<keyword evidence="4" id="KW-0732">Signal</keyword>
<feature type="chain" id="PRO_5008330365" evidence="4">
    <location>
        <begin position="33"/>
        <end position="708"/>
    </location>
</feature>
<dbReference type="Gene3D" id="3.20.20.80">
    <property type="entry name" value="Glycosidases"/>
    <property type="match status" value="1"/>
</dbReference>
<dbReference type="GO" id="GO:0004553">
    <property type="term" value="F:hydrolase activity, hydrolyzing O-glycosyl compounds"/>
    <property type="evidence" value="ECO:0007669"/>
    <property type="project" value="InterPro"/>
</dbReference>
<dbReference type="Pfam" id="PF21526">
    <property type="entry name" value="PGRS"/>
    <property type="match status" value="1"/>
</dbReference>
<dbReference type="PANTHER" id="PTHR31308:SF3">
    <property type="entry name" value="ENDOGLYCOCERAMIDASE"/>
    <property type="match status" value="1"/>
</dbReference>
<accession>A0A1A3TPM2</accession>
<protein>
    <submittedName>
        <fullName evidence="7">Endoglycoceramidase</fullName>
    </submittedName>
</protein>
<evidence type="ECO:0000256" key="3">
    <source>
        <dbReference type="ARBA" id="ARBA00023295"/>
    </source>
</evidence>
<dbReference type="GO" id="GO:0016042">
    <property type="term" value="P:lipid catabolic process"/>
    <property type="evidence" value="ECO:0007669"/>
    <property type="project" value="UniProtKB-ARBA"/>
</dbReference>
<feature type="domain" description="Glycoside hydrolase family 5" evidence="5">
    <location>
        <begin position="291"/>
        <end position="583"/>
    </location>
</feature>
<evidence type="ECO:0000313" key="7">
    <source>
        <dbReference type="EMBL" id="OBK84606.1"/>
    </source>
</evidence>
<gene>
    <name evidence="7" type="ORF">A5648_09705</name>
</gene>
<evidence type="ECO:0000256" key="1">
    <source>
        <dbReference type="ARBA" id="ARBA00005641"/>
    </source>
</evidence>
<dbReference type="RefSeq" id="WP_065025852.1">
    <property type="nucleotide sequence ID" value="NZ_LZMF01000126.1"/>
</dbReference>
<reference evidence="8" key="1">
    <citation type="submission" date="2016-06" db="EMBL/GenBank/DDBJ databases">
        <authorList>
            <person name="Sutton G."/>
            <person name="Brinkac L."/>
            <person name="Sanka R."/>
            <person name="Adams M."/>
            <person name="Lau E."/>
            <person name="Garcia-Basteiro A."/>
            <person name="Lopez-Varela E."/>
            <person name="Palencia S."/>
        </authorList>
    </citation>
    <scope>NUCLEOTIDE SEQUENCE [LARGE SCALE GENOMIC DNA]</scope>
    <source>
        <strain evidence="8">1274684.2</strain>
    </source>
</reference>
<dbReference type="GO" id="GO:0000272">
    <property type="term" value="P:polysaccharide catabolic process"/>
    <property type="evidence" value="ECO:0007669"/>
    <property type="project" value="InterPro"/>
</dbReference>
<dbReference type="InterPro" id="IPR052066">
    <property type="entry name" value="Glycosphingolipid_Hydrolases"/>
</dbReference>
<feature type="signal peptide" evidence="4">
    <location>
        <begin position="1"/>
        <end position="32"/>
    </location>
</feature>
<sequence>MARHRSKTVGSKIVGAVAFLSLVVPSAPPAHADFDDMMDVLFAPFLTAAGALDGDAVFDTTAWDSFLSSAHWDAALAALAEPGPAVGFDFYTGLHDAAEKWIDSELGGQVNGVINQLFGSTVIGNGAAGTEDHPDGGPGGWLFGDGGAGWNSTTDGVAGGHGGAAGIFGDGGDGGDGGAGAAGGDGGAGGWLMGNGGNGGDAGDGATGHGNPDYELPALGGAGGNPGLWAGTHGTVGHFGALPGGITGTTAPPVEVSNGWLTNGDGQVVMLHGLNQVYKIPPYEPSADGFSEDDAAFLAANGFNAVRLGIIWSAVEPQPGVIDYDYLESIQNTVQILAQHKIVAILDMHQDLYNEEFGGEGAPGWATDGGGLPNPDMGFPGNYFLNPAQNHAWDGFWGNAKASDGVGLLNHYAQTWQAVANYFKGDANVAGYEIMNEPWAGTNWLGSLLGNPYFEAQQLTPFYNQIDAAIRSVDPNKTVFFEPTTLFGSLPVPTHLGTVEDENSVFSFHSYCITTSLFPDLSFGCDLNADAVFANAAEYAQAHNIPALLTEFGATNTIPTITASMQAANKYLWGWTEWAYTGNDITSASPNGQALVLDPNLPPTGDNVNVDKLIALSEPYPQLISGTPTSLSFDNGVFSFSYSTDRADGSGAFDAGSPTTISVPGDQYPNGYTVNVTGGQLTAGAGTSVLTISSDAGAATVTVTLTPK</sequence>
<dbReference type="InterPro" id="IPR041036">
    <property type="entry name" value="GH5_C"/>
</dbReference>
<organism evidence="7 8">
    <name type="scientific">Mycolicibacter sinensis (strain JDM601)</name>
    <name type="common">Mycobacterium sinense</name>
    <dbReference type="NCBI Taxonomy" id="875328"/>
    <lineage>
        <taxon>Bacteria</taxon>
        <taxon>Bacillati</taxon>
        <taxon>Actinomycetota</taxon>
        <taxon>Actinomycetes</taxon>
        <taxon>Mycobacteriales</taxon>
        <taxon>Mycobacteriaceae</taxon>
        <taxon>Mycolicibacter</taxon>
    </lineage>
</organism>
<dbReference type="InterPro" id="IPR017853">
    <property type="entry name" value="GH"/>
</dbReference>
<dbReference type="InterPro" id="IPR001547">
    <property type="entry name" value="Glyco_hydro_5"/>
</dbReference>
<dbReference type="SUPFAM" id="SSF51445">
    <property type="entry name" value="(Trans)glycosidases"/>
    <property type="match status" value="1"/>
</dbReference>